<dbReference type="PROSITE" id="PS51318">
    <property type="entry name" value="TAT"/>
    <property type="match status" value="1"/>
</dbReference>
<comment type="caution">
    <text evidence="2">The sequence shown here is derived from an EMBL/GenBank/DDBJ whole genome shotgun (WGS) entry which is preliminary data.</text>
</comment>
<keyword evidence="3" id="KW-1185">Reference proteome</keyword>
<gene>
    <name evidence="2" type="ORF">ACFPJ5_05160</name>
</gene>
<dbReference type="RefSeq" id="WP_227228331.1">
    <property type="nucleotide sequence ID" value="NZ_JAJCVJ010000001.1"/>
</dbReference>
<evidence type="ECO:0000313" key="3">
    <source>
        <dbReference type="Proteomes" id="UP001596201"/>
    </source>
</evidence>
<dbReference type="SUPFAM" id="SSF53474">
    <property type="entry name" value="alpha/beta-Hydrolases"/>
    <property type="match status" value="1"/>
</dbReference>
<evidence type="ECO:0000313" key="2">
    <source>
        <dbReference type="EMBL" id="MFC5366318.1"/>
    </source>
</evidence>
<organism evidence="2 3">
    <name type="scientific">Salinirubrum litoreum</name>
    <dbReference type="NCBI Taxonomy" id="1126234"/>
    <lineage>
        <taxon>Archaea</taxon>
        <taxon>Methanobacteriati</taxon>
        <taxon>Methanobacteriota</taxon>
        <taxon>Stenosarchaea group</taxon>
        <taxon>Halobacteria</taxon>
        <taxon>Halobacteriales</taxon>
        <taxon>Haloferacaceae</taxon>
        <taxon>Salinirubrum</taxon>
    </lineage>
</organism>
<dbReference type="InterPro" id="IPR029058">
    <property type="entry name" value="AB_hydrolase_fold"/>
</dbReference>
<dbReference type="EMBL" id="JBHSKX010000001">
    <property type="protein sequence ID" value="MFC5366318.1"/>
    <property type="molecule type" value="Genomic_DNA"/>
</dbReference>
<proteinExistence type="predicted"/>
<dbReference type="Proteomes" id="UP001596201">
    <property type="component" value="Unassembled WGS sequence"/>
</dbReference>
<dbReference type="InterPro" id="IPR010297">
    <property type="entry name" value="DUF900_hydrolase"/>
</dbReference>
<dbReference type="AlphaFoldDB" id="A0ABD5R991"/>
<dbReference type="Gene3D" id="3.40.50.1820">
    <property type="entry name" value="alpha/beta hydrolase"/>
    <property type="match status" value="1"/>
</dbReference>
<dbReference type="Pfam" id="PF05990">
    <property type="entry name" value="DUF900"/>
    <property type="match status" value="1"/>
</dbReference>
<protein>
    <submittedName>
        <fullName evidence="2">DUF726 domain-containing protein</fullName>
    </submittedName>
</protein>
<evidence type="ECO:0000256" key="1">
    <source>
        <dbReference type="SAM" id="MobiDB-lite"/>
    </source>
</evidence>
<feature type="region of interest" description="Disordered" evidence="1">
    <location>
        <begin position="45"/>
        <end position="64"/>
    </location>
</feature>
<accession>A0ABD5R991</accession>
<dbReference type="InterPro" id="IPR006311">
    <property type="entry name" value="TAT_signal"/>
</dbReference>
<name>A0ABD5R991_9EURY</name>
<reference evidence="2 3" key="1">
    <citation type="journal article" date="2019" name="Int. J. Syst. Evol. Microbiol.">
        <title>The Global Catalogue of Microorganisms (GCM) 10K type strain sequencing project: providing services to taxonomists for standard genome sequencing and annotation.</title>
        <authorList>
            <consortium name="The Broad Institute Genomics Platform"/>
            <consortium name="The Broad Institute Genome Sequencing Center for Infectious Disease"/>
            <person name="Wu L."/>
            <person name="Ma J."/>
        </authorList>
    </citation>
    <scope>NUCLEOTIDE SEQUENCE [LARGE SCALE GENOMIC DNA]</scope>
    <source>
        <strain evidence="2 3">CGMCC 1.12237</strain>
    </source>
</reference>
<sequence length="308" mass="32876">MNDNEGHAGRANRNVSRRTLLGSTAVGVAGVAGLAGFSGTASAITKGDGDDDGPPPENFPHVTTRDHFEIGWFGDVDLTGGNTDTNYSTKNGIPGLDGTSPDEIAMHVHGWLSDVDSALISFEQSRQALRNNGYDRPVVGFSWDADTGVDNWWPATEIAERNGYKLAQFLFDYTEATGGTSLRLLAHSLGARVVLSAVRTLNYNGYTDVVSSVSLLGGAADNDAVSLSGTYGDDLEAAVGSVDNFWKADDSVLNYAYSTAEFDSAVGEEGCEGTPPNNYQDHNVDFVPDHYSYYEPNEGCMSEVVAEF</sequence>